<dbReference type="Proteomes" id="UP000824890">
    <property type="component" value="Unassembled WGS sequence"/>
</dbReference>
<keyword evidence="7" id="KW-1185">Reference proteome</keyword>
<comment type="caution">
    <text evidence="6">The sequence shown here is derived from an EMBL/GenBank/DDBJ whole genome shotgun (WGS) entry which is preliminary data.</text>
</comment>
<evidence type="ECO:0000256" key="2">
    <source>
        <dbReference type="ARBA" id="ARBA00022737"/>
    </source>
</evidence>
<keyword evidence="3" id="KW-0227">DNA damage</keyword>
<evidence type="ECO:0000256" key="4">
    <source>
        <dbReference type="ARBA" id="ARBA00023204"/>
    </source>
</evidence>
<gene>
    <name evidence="6" type="ORF">HID58_002327</name>
</gene>
<protein>
    <submittedName>
        <fullName evidence="6">Uncharacterized protein</fullName>
    </submittedName>
</protein>
<dbReference type="EMBL" id="JAGKQM010000001">
    <property type="protein sequence ID" value="KAH0942690.1"/>
    <property type="molecule type" value="Genomic_DNA"/>
</dbReference>
<evidence type="ECO:0000313" key="7">
    <source>
        <dbReference type="Proteomes" id="UP000824890"/>
    </source>
</evidence>
<evidence type="ECO:0000256" key="3">
    <source>
        <dbReference type="ARBA" id="ARBA00022763"/>
    </source>
</evidence>
<evidence type="ECO:0000256" key="1">
    <source>
        <dbReference type="ARBA" id="ARBA00004123"/>
    </source>
</evidence>
<dbReference type="InterPro" id="IPR031099">
    <property type="entry name" value="BRCA1-associated"/>
</dbReference>
<reference evidence="6 7" key="1">
    <citation type="submission" date="2021-05" db="EMBL/GenBank/DDBJ databases">
        <title>Genome Assembly of Synthetic Allotetraploid Brassica napus Reveals Homoeologous Exchanges between Subgenomes.</title>
        <authorList>
            <person name="Davis J.T."/>
        </authorList>
    </citation>
    <scope>NUCLEOTIDE SEQUENCE [LARGE SCALE GENOMIC DNA]</scope>
    <source>
        <strain evidence="7">cv. Da-Ae</strain>
        <tissue evidence="6">Seedling</tissue>
    </source>
</reference>
<comment type="subcellular location">
    <subcellularLocation>
        <location evidence="1">Nucleus</location>
    </subcellularLocation>
</comment>
<evidence type="ECO:0000256" key="5">
    <source>
        <dbReference type="ARBA" id="ARBA00023242"/>
    </source>
</evidence>
<feature type="non-terminal residue" evidence="6">
    <location>
        <position position="1"/>
    </location>
</feature>
<keyword evidence="2" id="KW-0677">Repeat</keyword>
<keyword evidence="5" id="KW-0539">Nucleus</keyword>
<sequence>LLSSSQYHFLILLNHGSLKIINHHAIFKWSYKTEKYTQLYSIGTLGVARISHYKDLDVRCCNCVKSFVLLRATICAAACSITVPRGFHQSEETIPHLGTLHKDMFLYQLLSTKGTRNPRVPLQIKRLSDPRKQFYAVQDLPLKRRDQGLEYVSEELYEISIDVHGTRQGPFTGRQRALNKEPKLFSGLKFYNRELGLISLFQEVSKQGLVCSKYCIRSKLQPRNQVHKTILLESNHILCNSIGKRVTYFDHSCSTSVAVI</sequence>
<proteinExistence type="predicted"/>
<keyword evidence="4" id="KW-0234">DNA repair</keyword>
<organism evidence="6 7">
    <name type="scientific">Brassica napus</name>
    <name type="common">Rape</name>
    <dbReference type="NCBI Taxonomy" id="3708"/>
    <lineage>
        <taxon>Eukaryota</taxon>
        <taxon>Viridiplantae</taxon>
        <taxon>Streptophyta</taxon>
        <taxon>Embryophyta</taxon>
        <taxon>Tracheophyta</taxon>
        <taxon>Spermatophyta</taxon>
        <taxon>Magnoliopsida</taxon>
        <taxon>eudicotyledons</taxon>
        <taxon>Gunneridae</taxon>
        <taxon>Pentapetalae</taxon>
        <taxon>rosids</taxon>
        <taxon>malvids</taxon>
        <taxon>Brassicales</taxon>
        <taxon>Brassicaceae</taxon>
        <taxon>Brassiceae</taxon>
        <taxon>Brassica</taxon>
    </lineage>
</organism>
<evidence type="ECO:0000313" key="6">
    <source>
        <dbReference type="EMBL" id="KAH0942690.1"/>
    </source>
</evidence>
<accession>A0ABQ8EM60</accession>
<dbReference type="PANTHER" id="PTHR13763:SF0">
    <property type="entry name" value="BREAST CANCER TYPE 1 SUSCEPTIBILITY PROTEIN"/>
    <property type="match status" value="1"/>
</dbReference>
<name>A0ABQ8EM60_BRANA</name>
<dbReference type="PANTHER" id="PTHR13763">
    <property type="entry name" value="BREAST CANCER TYPE 1 SUSCEPTIBILITY PROTEIN BRCA1"/>
    <property type="match status" value="1"/>
</dbReference>